<dbReference type="EMBL" id="JPMX01000077">
    <property type="protein sequence ID" value="KGH45492.1"/>
    <property type="molecule type" value="Genomic_DNA"/>
</dbReference>
<dbReference type="AlphaFoldDB" id="A0A098Y4U7"/>
<dbReference type="InterPro" id="IPR020843">
    <property type="entry name" value="ER"/>
</dbReference>
<dbReference type="PANTHER" id="PTHR48106:SF18">
    <property type="entry name" value="QUINONE OXIDOREDUCTASE PIG3"/>
    <property type="match status" value="1"/>
</dbReference>
<dbReference type="GO" id="GO:0016651">
    <property type="term" value="F:oxidoreductase activity, acting on NAD(P)H"/>
    <property type="evidence" value="ECO:0007669"/>
    <property type="project" value="TreeGrafter"/>
</dbReference>
<dbReference type="SUPFAM" id="SSF50129">
    <property type="entry name" value="GroES-like"/>
    <property type="match status" value="1"/>
</dbReference>
<name>A0A098Y4U7_9ACTN</name>
<keyword evidence="2" id="KW-0560">Oxidoreductase</keyword>
<dbReference type="InterPro" id="IPR036291">
    <property type="entry name" value="NAD(P)-bd_dom_sf"/>
</dbReference>
<reference evidence="4 5" key="1">
    <citation type="submission" date="2014-07" db="EMBL/GenBank/DDBJ databases">
        <title>Biosystematic studies on Modestobacter strains isolated from extreme hyper-arid desert soil and from historic building.</title>
        <authorList>
            <person name="Bukarasam K."/>
            <person name="Bull A."/>
            <person name="Girard G."/>
            <person name="van Wezel G."/>
            <person name="Goodfellow M."/>
        </authorList>
    </citation>
    <scope>NUCLEOTIDE SEQUENCE [LARGE SCALE GENOMIC DNA]</scope>
    <source>
        <strain evidence="4 5">KNN45-2b</strain>
    </source>
</reference>
<proteinExistence type="predicted"/>
<keyword evidence="5" id="KW-1185">Reference proteome</keyword>
<dbReference type="Pfam" id="PF13602">
    <property type="entry name" value="ADH_zinc_N_2"/>
    <property type="match status" value="1"/>
</dbReference>
<dbReference type="SUPFAM" id="SSF51735">
    <property type="entry name" value="NAD(P)-binding Rossmann-fold domains"/>
    <property type="match status" value="1"/>
</dbReference>
<dbReference type="Gene3D" id="3.90.180.10">
    <property type="entry name" value="Medium-chain alcohol dehydrogenases, catalytic domain"/>
    <property type="match status" value="1"/>
</dbReference>
<dbReference type="GO" id="GO:0070402">
    <property type="term" value="F:NADPH binding"/>
    <property type="evidence" value="ECO:0007669"/>
    <property type="project" value="TreeGrafter"/>
</dbReference>
<dbReference type="OrthoDB" id="9787435at2"/>
<gene>
    <name evidence="4" type="ORF">IN07_17585</name>
</gene>
<dbReference type="InterPro" id="IPR013154">
    <property type="entry name" value="ADH-like_N"/>
</dbReference>
<dbReference type="Pfam" id="PF08240">
    <property type="entry name" value="ADH_N"/>
    <property type="match status" value="1"/>
</dbReference>
<evidence type="ECO:0000313" key="5">
    <source>
        <dbReference type="Proteomes" id="UP000029713"/>
    </source>
</evidence>
<dbReference type="SMART" id="SM00829">
    <property type="entry name" value="PKS_ER"/>
    <property type="match status" value="1"/>
</dbReference>
<dbReference type="Gene3D" id="3.40.50.720">
    <property type="entry name" value="NAD(P)-binding Rossmann-like Domain"/>
    <property type="match status" value="1"/>
</dbReference>
<organism evidence="4 5">
    <name type="scientific">Modestobacter caceresii</name>
    <dbReference type="NCBI Taxonomy" id="1522368"/>
    <lineage>
        <taxon>Bacteria</taxon>
        <taxon>Bacillati</taxon>
        <taxon>Actinomycetota</taxon>
        <taxon>Actinomycetes</taxon>
        <taxon>Geodermatophilales</taxon>
        <taxon>Geodermatophilaceae</taxon>
        <taxon>Modestobacter</taxon>
    </lineage>
</organism>
<accession>A0A098Y4U7</accession>
<evidence type="ECO:0000256" key="1">
    <source>
        <dbReference type="ARBA" id="ARBA00022857"/>
    </source>
</evidence>
<protein>
    <submittedName>
        <fullName evidence="4">Alcohol dehydrogenase</fullName>
    </submittedName>
</protein>
<comment type="caution">
    <text evidence="4">The sequence shown here is derived from an EMBL/GenBank/DDBJ whole genome shotgun (WGS) entry which is preliminary data.</text>
</comment>
<evidence type="ECO:0000256" key="2">
    <source>
        <dbReference type="ARBA" id="ARBA00023002"/>
    </source>
</evidence>
<dbReference type="InterPro" id="IPR011032">
    <property type="entry name" value="GroES-like_sf"/>
</dbReference>
<dbReference type="PANTHER" id="PTHR48106">
    <property type="entry name" value="QUINONE OXIDOREDUCTASE PIG3-RELATED"/>
    <property type="match status" value="1"/>
</dbReference>
<sequence length="312" mass="32795">MRAAGVTEFGGPEALRLVDVPREPLGPGQVRVRVMAAAVNPTDTYSRNGTYAQRDPVKEPPYVPGMDVAGVLAEIGEGADTDIHVGEHVMGIVVPTGAHGGYREDVVLPAGSIARVPEGVGHAAAATLPMNGLTARLALDRMSLQPGQVLAVTGAAGAFGGYVVQLAKTEGLTVVADAKPEDEQLVRDLGADVVVRRGDDVADRIREQFPDGVDGLADGSVQDAAVLPAVKDGGAVATVRGYRGDGQRDLRVFPVMVRDYAEEHAKLDRLREQVENGEITLRVAHTFPAAKAAEAHRRLEAGGVRGRLVLTF</sequence>
<evidence type="ECO:0000259" key="3">
    <source>
        <dbReference type="SMART" id="SM00829"/>
    </source>
</evidence>
<keyword evidence="1" id="KW-0521">NADP</keyword>
<dbReference type="STRING" id="1522368.IN07_17585"/>
<feature type="domain" description="Enoyl reductase (ER)" evidence="3">
    <location>
        <begin position="10"/>
        <end position="310"/>
    </location>
</feature>
<dbReference type="Proteomes" id="UP000029713">
    <property type="component" value="Unassembled WGS sequence"/>
</dbReference>
<evidence type="ECO:0000313" key="4">
    <source>
        <dbReference type="EMBL" id="KGH45492.1"/>
    </source>
</evidence>
<dbReference type="CDD" id="cd05289">
    <property type="entry name" value="MDR_like_2"/>
    <property type="match status" value="1"/>
</dbReference>